<proteinExistence type="predicted"/>
<sequence>MKLMFVSYIDTLLSPLCIAVCAAEAIDCISGVIQASAQGPVKNGSLSASEADRTQINSQTSSDSVQQQIPIPSNTQQSDNLISLQQMSFVQPAVIRGDQIGQSMIVPKPLPKEQVKPEPKVQQIQQQVPPSLNPNMLIGIIPDKEHAYQQGLKIIHTDKYGKSTEAFNPIISNGIVRFGGFFEDPSNYPFFMIGIADSSAVFGSDERPDYGENEKKTVCYRNEFENVQYSSAKGISNGKIFEWGKEWKRE</sequence>
<accession>A0A5J4U2X2</accession>
<gene>
    <name evidence="3" type="ORF">EZS28_039795</name>
</gene>
<dbReference type="Proteomes" id="UP000324800">
    <property type="component" value="Unassembled WGS sequence"/>
</dbReference>
<organism evidence="3 4">
    <name type="scientific">Streblomastix strix</name>
    <dbReference type="NCBI Taxonomy" id="222440"/>
    <lineage>
        <taxon>Eukaryota</taxon>
        <taxon>Metamonada</taxon>
        <taxon>Preaxostyla</taxon>
        <taxon>Oxymonadida</taxon>
        <taxon>Streblomastigidae</taxon>
        <taxon>Streblomastix</taxon>
    </lineage>
</organism>
<reference evidence="3 4" key="1">
    <citation type="submission" date="2019-03" db="EMBL/GenBank/DDBJ databases">
        <title>Single cell metagenomics reveals metabolic interactions within the superorganism composed of flagellate Streblomastix strix and complex community of Bacteroidetes bacteria on its surface.</title>
        <authorList>
            <person name="Treitli S.C."/>
            <person name="Kolisko M."/>
            <person name="Husnik F."/>
            <person name="Keeling P."/>
            <person name="Hampl V."/>
        </authorList>
    </citation>
    <scope>NUCLEOTIDE SEQUENCE [LARGE SCALE GENOMIC DNA]</scope>
    <source>
        <strain evidence="3">ST1C</strain>
    </source>
</reference>
<protein>
    <recommendedName>
        <fullName evidence="5">SPRY domain-containing protein</fullName>
    </recommendedName>
</protein>
<name>A0A5J4U2X2_9EUKA</name>
<dbReference type="EMBL" id="SNRW01021352">
    <property type="protein sequence ID" value="KAA6364678.1"/>
    <property type="molecule type" value="Genomic_DNA"/>
</dbReference>
<evidence type="ECO:0000256" key="2">
    <source>
        <dbReference type="SAM" id="SignalP"/>
    </source>
</evidence>
<dbReference type="AlphaFoldDB" id="A0A5J4U2X2"/>
<feature type="chain" id="PRO_5023896544" description="SPRY domain-containing protein" evidence="2">
    <location>
        <begin position="20"/>
        <end position="250"/>
    </location>
</feature>
<evidence type="ECO:0000313" key="3">
    <source>
        <dbReference type="EMBL" id="KAA6364678.1"/>
    </source>
</evidence>
<comment type="caution">
    <text evidence="3">The sequence shown here is derived from an EMBL/GenBank/DDBJ whole genome shotgun (WGS) entry which is preliminary data.</text>
</comment>
<feature type="region of interest" description="Disordered" evidence="1">
    <location>
        <begin position="42"/>
        <end position="71"/>
    </location>
</feature>
<evidence type="ECO:0000313" key="4">
    <source>
        <dbReference type="Proteomes" id="UP000324800"/>
    </source>
</evidence>
<evidence type="ECO:0008006" key="5">
    <source>
        <dbReference type="Google" id="ProtNLM"/>
    </source>
</evidence>
<feature type="signal peptide" evidence="2">
    <location>
        <begin position="1"/>
        <end position="19"/>
    </location>
</feature>
<keyword evidence="2" id="KW-0732">Signal</keyword>
<evidence type="ECO:0000256" key="1">
    <source>
        <dbReference type="SAM" id="MobiDB-lite"/>
    </source>
</evidence>
<feature type="compositionally biased region" description="Polar residues" evidence="1">
    <location>
        <begin position="44"/>
        <end position="71"/>
    </location>
</feature>